<gene>
    <name evidence="16" type="ORF">E5162_07910</name>
</gene>
<accession>A0A4S2HB44</accession>
<evidence type="ECO:0000256" key="8">
    <source>
        <dbReference type="ARBA" id="ARBA00022840"/>
    </source>
</evidence>
<evidence type="ECO:0000256" key="10">
    <source>
        <dbReference type="ARBA" id="ARBA00023055"/>
    </source>
</evidence>
<evidence type="ECO:0000313" key="16">
    <source>
        <dbReference type="EMBL" id="TGY92983.1"/>
    </source>
</evidence>
<dbReference type="PANTHER" id="PTHR43107">
    <property type="entry name" value="LONG-CHAIN FATTY ACID TRANSPORT PROTEIN"/>
    <property type="match status" value="1"/>
</dbReference>
<keyword evidence="3" id="KW-0813">Transport</keyword>
<evidence type="ECO:0000256" key="13">
    <source>
        <dbReference type="ARBA" id="ARBA00046271"/>
    </source>
</evidence>
<keyword evidence="11 14" id="KW-0472">Membrane</keyword>
<evidence type="ECO:0000256" key="3">
    <source>
        <dbReference type="ARBA" id="ARBA00022448"/>
    </source>
</evidence>
<evidence type="ECO:0000256" key="12">
    <source>
        <dbReference type="ARBA" id="ARBA00023140"/>
    </source>
</evidence>
<evidence type="ECO:0000256" key="14">
    <source>
        <dbReference type="SAM" id="Phobius"/>
    </source>
</evidence>
<evidence type="ECO:0000256" key="5">
    <source>
        <dbReference type="ARBA" id="ARBA00022598"/>
    </source>
</evidence>
<dbReference type="InterPro" id="IPR000873">
    <property type="entry name" value="AMP-dep_synth/lig_dom"/>
</dbReference>
<organism evidence="16 17">
    <name type="scientific">Marinicauda pacifica</name>
    <dbReference type="NCBI Taxonomy" id="1133559"/>
    <lineage>
        <taxon>Bacteria</taxon>
        <taxon>Pseudomonadati</taxon>
        <taxon>Pseudomonadota</taxon>
        <taxon>Alphaproteobacteria</taxon>
        <taxon>Maricaulales</taxon>
        <taxon>Maricaulaceae</taxon>
        <taxon>Marinicauda</taxon>
    </lineage>
</organism>
<evidence type="ECO:0000313" key="17">
    <source>
        <dbReference type="Proteomes" id="UP000305451"/>
    </source>
</evidence>
<dbReference type="PANTHER" id="PTHR43107:SF15">
    <property type="entry name" value="FATTY ACID TRANSPORT PROTEIN 3, ISOFORM A"/>
    <property type="match status" value="1"/>
</dbReference>
<dbReference type="SUPFAM" id="SSF56801">
    <property type="entry name" value="Acetyl-CoA synthetase-like"/>
    <property type="match status" value="1"/>
</dbReference>
<keyword evidence="9 14" id="KW-1133">Transmembrane helix</keyword>
<keyword evidence="12" id="KW-0576">Peroxisome</keyword>
<keyword evidence="5" id="KW-0436">Ligase</keyword>
<evidence type="ECO:0000256" key="1">
    <source>
        <dbReference type="ARBA" id="ARBA00004651"/>
    </source>
</evidence>
<evidence type="ECO:0000256" key="11">
    <source>
        <dbReference type="ARBA" id="ARBA00023136"/>
    </source>
</evidence>
<evidence type="ECO:0000256" key="4">
    <source>
        <dbReference type="ARBA" id="ARBA00022475"/>
    </source>
</evidence>
<feature type="domain" description="AMP-dependent synthetase/ligase" evidence="15">
    <location>
        <begin position="39"/>
        <end position="362"/>
    </location>
</feature>
<dbReference type="InterPro" id="IPR042099">
    <property type="entry name" value="ANL_N_sf"/>
</dbReference>
<dbReference type="GO" id="GO:0004467">
    <property type="term" value="F:long-chain fatty acid-CoA ligase activity"/>
    <property type="evidence" value="ECO:0007669"/>
    <property type="project" value="TreeGrafter"/>
</dbReference>
<evidence type="ECO:0000259" key="15">
    <source>
        <dbReference type="Pfam" id="PF00501"/>
    </source>
</evidence>
<reference evidence="16 17" key="1">
    <citation type="journal article" date="2013" name="Int. J. Syst. Evol. Microbiol.">
        <title>Marinicauda pacifica gen. nov., sp. nov., a prosthecate alphaproteobacterium of the family Hyphomonadaceae isolated from deep seawater.</title>
        <authorList>
            <person name="Zhang X.Y."/>
            <person name="Li G.W."/>
            <person name="Wang C.S."/>
            <person name="Zhang Y.J."/>
            <person name="Xu X.W."/>
            <person name="Li H."/>
            <person name="Liu A."/>
            <person name="Liu C."/>
            <person name="Xie B.B."/>
            <person name="Qin Q.L."/>
            <person name="Xu Z."/>
            <person name="Chen X.L."/>
            <person name="Zhou B.C."/>
            <person name="Zhang Y.Z."/>
        </authorList>
    </citation>
    <scope>NUCLEOTIDE SEQUENCE [LARGE SCALE GENOMIC DNA]</scope>
    <source>
        <strain evidence="16 17">P-1 km-3</strain>
    </source>
</reference>
<keyword evidence="8" id="KW-0067">ATP-binding</keyword>
<feature type="transmembrane region" description="Helical" evidence="14">
    <location>
        <begin position="242"/>
        <end position="264"/>
    </location>
</feature>
<dbReference type="AlphaFoldDB" id="A0A4S2HB44"/>
<dbReference type="Gene3D" id="3.40.50.12780">
    <property type="entry name" value="N-terminal domain of ligase-like"/>
    <property type="match status" value="1"/>
</dbReference>
<comment type="similarity">
    <text evidence="2">Belongs to the ATP-dependent AMP-binding enzyme family.</text>
</comment>
<keyword evidence="4" id="KW-1003">Cell membrane</keyword>
<keyword evidence="10" id="KW-0445">Lipid transport</keyword>
<evidence type="ECO:0000256" key="7">
    <source>
        <dbReference type="ARBA" id="ARBA00022741"/>
    </source>
</evidence>
<keyword evidence="7" id="KW-0547">Nucleotide-binding</keyword>
<dbReference type="GO" id="GO:0044539">
    <property type="term" value="P:long-chain fatty acid import into cell"/>
    <property type="evidence" value="ECO:0007669"/>
    <property type="project" value="TreeGrafter"/>
</dbReference>
<dbReference type="OrthoDB" id="6187882at2"/>
<comment type="subcellular location">
    <subcellularLocation>
        <location evidence="1">Cell membrane</location>
        <topology evidence="1">Multi-pass membrane protein</topology>
    </subcellularLocation>
    <subcellularLocation>
        <location evidence="13">Peroxisome membrane</location>
    </subcellularLocation>
</comment>
<dbReference type="Proteomes" id="UP000305451">
    <property type="component" value="Unassembled WGS sequence"/>
</dbReference>
<dbReference type="GO" id="GO:0005886">
    <property type="term" value="C:plasma membrane"/>
    <property type="evidence" value="ECO:0007669"/>
    <property type="project" value="UniProtKB-SubCell"/>
</dbReference>
<name>A0A4S2HB44_9PROT</name>
<comment type="caution">
    <text evidence="16">The sequence shown here is derived from an EMBL/GenBank/DDBJ whole genome shotgun (WGS) entry which is preliminary data.</text>
</comment>
<dbReference type="GO" id="GO:0005524">
    <property type="term" value="F:ATP binding"/>
    <property type="evidence" value="ECO:0007669"/>
    <property type="project" value="UniProtKB-KW"/>
</dbReference>
<evidence type="ECO:0000256" key="9">
    <source>
        <dbReference type="ARBA" id="ARBA00022989"/>
    </source>
</evidence>
<evidence type="ECO:0000256" key="6">
    <source>
        <dbReference type="ARBA" id="ARBA00022692"/>
    </source>
</evidence>
<evidence type="ECO:0000256" key="2">
    <source>
        <dbReference type="ARBA" id="ARBA00006432"/>
    </source>
</evidence>
<sequence length="599" mass="66556">MGVLRAIKREWFYVTELLRLLGKLKSITPDSDYLTADLFEDSVDAHAKRPAFVDGDMQVTYAEFDAYANRVANWALAGGLKAGDTVALYMANRWEYVAIWYGLSKVGVIAALLNNQVSGKALGHGLNISGASHVIVEGELAEEYEKARPFFEAELTCWTTDAPGMGEDFDAALAGQSDTRPNREHRAHLRAKDACMKMYTSGTTGLPKAAIVAHTRSLYYLQVFGTIVRAKPSDRMMMVLPLYHATGGLCGIGAALSFGGAAIIRRKFSASRFWDDAIENKATLFMYVGELCRFLVAAEPSKAEKKHKIRAAIGNGLRPDVWPRFVKRTGISRVVEFYGATEGNVGLVNLDSQPGAIGRIPPYLSWRFNVNLVKFDLDAEEPVRNSDGRCIEVEPGEVGEAIGEIRADDARYRFDGYQDEEATKKKILTDVFEAGDVYFRTGDLMRRDKLGYYYFIDRVGDTFRWKSENVATSEVSEVLGMDEGVVQANVYGVEVADYSGKAGMAALVVNDKFDLARLHALVHKELPHFARPLFLRIHQEDPSAHTTGTFKMKKTDLVTQGWDPDKVEEPLYLDDPDSGAYEALTADLRDEVQSGRKRV</sequence>
<protein>
    <submittedName>
        <fullName evidence="16">Long-chain-acyl-CoA synthetase</fullName>
    </submittedName>
</protein>
<dbReference type="RefSeq" id="WP_135944640.1">
    <property type="nucleotide sequence ID" value="NZ_BMEI01000002.1"/>
</dbReference>
<keyword evidence="6 14" id="KW-0812">Transmembrane</keyword>
<dbReference type="Pfam" id="PF00501">
    <property type="entry name" value="AMP-binding"/>
    <property type="match status" value="1"/>
</dbReference>
<dbReference type="FunFam" id="3.40.50.12780:FF:000019">
    <property type="entry name" value="Long-chain fatty acid transporter"/>
    <property type="match status" value="1"/>
</dbReference>
<dbReference type="NCBIfam" id="NF006134">
    <property type="entry name" value="PRK08279.1"/>
    <property type="match status" value="1"/>
</dbReference>
<dbReference type="GO" id="GO:0005324">
    <property type="term" value="F:long-chain fatty acid transmembrane transporter activity"/>
    <property type="evidence" value="ECO:0007669"/>
    <property type="project" value="TreeGrafter"/>
</dbReference>
<proteinExistence type="inferred from homology"/>
<dbReference type="EMBL" id="SRXV01000002">
    <property type="protein sequence ID" value="TGY92983.1"/>
    <property type="molecule type" value="Genomic_DNA"/>
</dbReference>
<keyword evidence="17" id="KW-1185">Reference proteome</keyword>